<feature type="compositionally biased region" description="Polar residues" evidence="1">
    <location>
        <begin position="732"/>
        <end position="744"/>
    </location>
</feature>
<sequence>MDRDGDDSPAGGGGSRFSSPDPLTDDLEPIIPSSTRPFPKSTTRGRTTAASRPSGLPPYPRLQDFSDYSLPYNGGSTPVKGSAMTTGSRSSRRPSPRKRTFELDVGDGQSPQRIFVTVEAEEAAAAAAMATGPGSKRGIKRKLFPPSSPTRPIIHGEEITTTSVPLRGLTDDEGAGAGDDDMETPRKRRGRPRKSNGTPMPTAASGRGAASSGGRKRAPTPAQRKTQTQRRRNSRKDDDNVPSSAVSRASDASVMAGIENMGIEDTDATPRAKPAKKPRIRKTPAKLAAASATAAVPSSSQVPSSSKSTTGTGRKRGRPRKALMPDELAPLIESEMERSTVNADQHITAGPELPPSDAALPSAEPSTGERRLEEEAQAALHPDSEDLLMLNSTPTPSNIDNTRELESTRRQSRGSRLASSQLPTSEGDGYADEDDGEGEMHMMMEQPSDDMESDFERADGVTYGRQDTLAHASDFSMIAVESLPSFQASFQADLSRIPSEGAYQSEMGEETNMIINQTLESLRRSTQTDAEGDGEGEGEAEAEATRQSPDPLAADDDHYGEQSQLERTQRSSEPPAEGNSRAWSRSPTGSAKKSKPIPLSRQLFSSRAGKAPQVDDSFSTLPDSLLQAATPRHLPMKQTTVGSTHGDTSLYDDSFSEIPDEVLEAATPKPLSRATNAVYHDAVASDNAIEQNHSAGRSGRLNLSPARLPTPDDTSSSNNGSKRAPEEEQPVNAEQQEAEGSNSRGDGDIHSSPPDYTQSHIIDFGASHMQQEASGTPGVHKPSSQLPPSGGVAPLDRVQSLEPPAHIGRPSLSPIVRVARTLQSVISDRSSPEGRESNLGSPFRSSVSNEPHRQSSVARSPSHNDSTGHSHAPSSFNPISSFTQRLRSSQNRAQRAESPGVVGEVEDPFGPGMPNYTQTESLRRSAYGRGDSHDTEMHAQQGASADFAAAVTSSTGAAPPSDDQMSWAANNSPEFQRRNHQPTPQQRMRSSSFLAAHASSTGASRAMDALAIGADGADRERAEDFADDETEPEDQWQQQLDGADEGLEASRMDEQFEGQDDNESGSLGDDDMDIWDIEASRPTPDEPSSFIAHVVPKPKAQPEADTAEPPRRGKIPSPWRRSSRRLIYKDEVLSPSQIEIEEGAVSEVDDEYEMIPPASRRMSSVQRRQSQSQDQDGQEGERERSEAREEIAGPPEQAQRDAEAQEDEYDEEEGDDYDILGQQSDGDSIAGGEGDREAQAPESDGYSMIQPTENRKNRSPARSTRDDEYSLMAPSDQAEAEAEAVPQEALLHTNTEIEEYSLVTQQQRNRKNAASNNGDKPAVQEQQEPEKGKRKSGFFGGFDILSFFSSPAALPKTRAGETPKQGENTGTTANPARALENNGATNTTTNTMSTIWSNGLFPSIPRKEIRPSPERQVDMFSPGPASEPRSADAHADAYDDEHAGEHDGEHDGYGDDQYQDYDSYYNNEELSPSVSTPSRSPSTSPSRPRPAQSQQPTHHQPQHDNSADHRSVSAAPSTPEQPDHSSKYSPIEQKRNFTPRPRDRQSPAPPSLFAPSTTAQFASEKTMPNSSSNLDINSNRATSTSTTNVNFLEVPQLQMQRDQDIDHELEMEMESSVLTDGTDYERVPPRAKPSQWDRTLSPSKSCFRSPLKPTTPGRVVAFSNENTNKSIGNNNTNGGSVPSFSSLLRNGTGNGGGNSGGNHNTVSPNKAARSGKENSGTSESTTSNNKNNDASSSSLYPTLPVSRWDEKASRDNDSNSNQNIATTNKTNSTTSTAPPQPEPQPLPPLTRDPAMTSFRPAAAAEQRLSPTTWTREHWLRLDALATLRRRDPVKFQALYFHPAAVSAFLLNSSSQTPDADPNDVDAVFERHRLRGKEVAAQGAAILLEAWHLEVVEAFRAEIGAGGDGSGWDDVVIAKRLFALLVGAERRAARRRAGAGAGAGVGLGR</sequence>
<feature type="compositionally biased region" description="Acidic residues" evidence="1">
    <location>
        <begin position="1055"/>
        <end position="1076"/>
    </location>
</feature>
<feature type="compositionally biased region" description="Polar residues" evidence="1">
    <location>
        <begin position="513"/>
        <end position="528"/>
    </location>
</feature>
<feature type="compositionally biased region" description="Polar residues" evidence="1">
    <location>
        <begin position="581"/>
        <end position="591"/>
    </location>
</feature>
<feature type="region of interest" description="Disordered" evidence="1">
    <location>
        <begin position="1"/>
        <end position="109"/>
    </location>
</feature>
<protein>
    <submittedName>
        <fullName evidence="2">Uncharacterized protein</fullName>
    </submittedName>
</protein>
<feature type="compositionally biased region" description="Acidic residues" evidence="1">
    <location>
        <begin position="1139"/>
        <end position="1153"/>
    </location>
</feature>
<feature type="compositionally biased region" description="Basic and acidic residues" evidence="1">
    <location>
        <begin position="1747"/>
        <end position="1757"/>
    </location>
</feature>
<feature type="compositionally biased region" description="Pro residues" evidence="1">
    <location>
        <begin position="1778"/>
        <end position="1790"/>
    </location>
</feature>
<feature type="compositionally biased region" description="Basic and acidic residues" evidence="1">
    <location>
        <begin position="1429"/>
        <end position="1453"/>
    </location>
</feature>
<feature type="compositionally biased region" description="Acidic residues" evidence="1">
    <location>
        <begin position="171"/>
        <end position="182"/>
    </location>
</feature>
<feature type="compositionally biased region" description="Low complexity" evidence="1">
    <location>
        <begin position="41"/>
        <end position="52"/>
    </location>
</feature>
<gene>
    <name evidence="2" type="ORF">SLS62_006990</name>
</gene>
<feature type="compositionally biased region" description="Basic residues" evidence="1">
    <location>
        <begin position="273"/>
        <end position="284"/>
    </location>
</feature>
<organism evidence="2 3">
    <name type="scientific">Diatrype stigma</name>
    <dbReference type="NCBI Taxonomy" id="117547"/>
    <lineage>
        <taxon>Eukaryota</taxon>
        <taxon>Fungi</taxon>
        <taxon>Dikarya</taxon>
        <taxon>Ascomycota</taxon>
        <taxon>Pezizomycotina</taxon>
        <taxon>Sordariomycetes</taxon>
        <taxon>Xylariomycetidae</taxon>
        <taxon>Xylariales</taxon>
        <taxon>Diatrypaceae</taxon>
        <taxon>Diatrype</taxon>
    </lineage>
</organism>
<feature type="compositionally biased region" description="Polar residues" evidence="1">
    <location>
        <begin position="1554"/>
        <end position="1575"/>
    </location>
</feature>
<feature type="compositionally biased region" description="Polar residues" evidence="1">
    <location>
        <begin position="390"/>
        <end position="400"/>
    </location>
</feature>
<feature type="compositionally biased region" description="Low complexity" evidence="1">
    <location>
        <begin position="241"/>
        <end position="254"/>
    </location>
</feature>
<feature type="compositionally biased region" description="Polar residues" evidence="1">
    <location>
        <begin position="838"/>
        <end position="893"/>
    </location>
</feature>
<feature type="compositionally biased region" description="Low complexity" evidence="1">
    <location>
        <begin position="1766"/>
        <end position="1776"/>
    </location>
</feature>
<feature type="compositionally biased region" description="Polar residues" evidence="1">
    <location>
        <begin position="1365"/>
        <end position="1374"/>
    </location>
</feature>
<evidence type="ECO:0000313" key="3">
    <source>
        <dbReference type="Proteomes" id="UP001320420"/>
    </source>
</evidence>
<feature type="compositionally biased region" description="Polar residues" evidence="1">
    <location>
        <begin position="712"/>
        <end position="721"/>
    </location>
</feature>
<dbReference type="Proteomes" id="UP001320420">
    <property type="component" value="Unassembled WGS sequence"/>
</dbReference>
<feature type="region of interest" description="Disordered" evidence="1">
    <location>
        <begin position="688"/>
        <end position="1338"/>
    </location>
</feature>
<name>A0AAN9UMD7_9PEZI</name>
<dbReference type="EMBL" id="JAKJXP020000055">
    <property type="protein sequence ID" value="KAK7751005.1"/>
    <property type="molecule type" value="Genomic_DNA"/>
</dbReference>
<evidence type="ECO:0000256" key="1">
    <source>
        <dbReference type="SAM" id="MobiDB-lite"/>
    </source>
</evidence>
<feature type="compositionally biased region" description="Low complexity" evidence="1">
    <location>
        <begin position="203"/>
        <end position="213"/>
    </location>
</feature>
<feature type="compositionally biased region" description="Polar residues" evidence="1">
    <location>
        <begin position="1302"/>
        <end position="1318"/>
    </location>
</feature>
<feature type="compositionally biased region" description="Acidic residues" evidence="1">
    <location>
        <begin position="1204"/>
        <end position="1218"/>
    </location>
</feature>
<feature type="compositionally biased region" description="Low complexity" evidence="1">
    <location>
        <begin position="1381"/>
        <end position="1394"/>
    </location>
</feature>
<feature type="region of interest" description="Disordered" evidence="1">
    <location>
        <begin position="128"/>
        <end position="454"/>
    </location>
</feature>
<keyword evidence="3" id="KW-1185">Reference proteome</keyword>
<feature type="compositionally biased region" description="Polar residues" evidence="1">
    <location>
        <begin position="1636"/>
        <end position="1646"/>
    </location>
</feature>
<feature type="compositionally biased region" description="Low complexity" evidence="1">
    <location>
        <begin position="285"/>
        <end position="312"/>
    </location>
</feature>
<feature type="compositionally biased region" description="Basic and acidic residues" evidence="1">
    <location>
        <begin position="1501"/>
        <end position="1511"/>
    </location>
</feature>
<accession>A0AAN9UMD7</accession>
<feature type="compositionally biased region" description="Acidic residues" evidence="1">
    <location>
        <begin position="530"/>
        <end position="542"/>
    </location>
</feature>
<evidence type="ECO:0000313" key="2">
    <source>
        <dbReference type="EMBL" id="KAK7751005.1"/>
    </source>
</evidence>
<feature type="region of interest" description="Disordered" evidence="1">
    <location>
        <begin position="501"/>
        <end position="655"/>
    </location>
</feature>
<feature type="compositionally biased region" description="Polar residues" evidence="1">
    <location>
        <begin position="963"/>
        <end position="974"/>
    </location>
</feature>
<feature type="region of interest" description="Disordered" evidence="1">
    <location>
        <begin position="1353"/>
        <end position="1575"/>
    </location>
</feature>
<feature type="compositionally biased region" description="Low complexity" evidence="1">
    <location>
        <begin position="1717"/>
        <end position="1738"/>
    </location>
</feature>
<proteinExistence type="predicted"/>
<feature type="compositionally biased region" description="Basic and acidic residues" evidence="1">
    <location>
        <begin position="1521"/>
        <end position="1545"/>
    </location>
</feature>
<feature type="region of interest" description="Disordered" evidence="1">
    <location>
        <begin position="1617"/>
        <end position="1794"/>
    </location>
</feature>
<feature type="compositionally biased region" description="Polar residues" evidence="1">
    <location>
        <begin position="637"/>
        <end position="647"/>
    </location>
</feature>
<feature type="compositionally biased region" description="Low complexity" evidence="1">
    <location>
        <begin position="939"/>
        <end position="950"/>
    </location>
</feature>
<feature type="compositionally biased region" description="Basic and acidic residues" evidence="1">
    <location>
        <begin position="1405"/>
        <end position="1417"/>
    </location>
</feature>
<feature type="compositionally biased region" description="Polar residues" evidence="1">
    <location>
        <begin position="981"/>
        <end position="1003"/>
    </location>
</feature>
<feature type="compositionally biased region" description="Low complexity" evidence="1">
    <location>
        <begin position="1159"/>
        <end position="1175"/>
    </location>
</feature>
<comment type="caution">
    <text evidence="2">The sequence shown here is derived from an EMBL/GenBank/DDBJ whole genome shotgun (WGS) entry which is preliminary data.</text>
</comment>
<feature type="compositionally biased region" description="Low complexity" evidence="1">
    <location>
        <begin position="1471"/>
        <end position="1499"/>
    </location>
</feature>
<feature type="compositionally biased region" description="Basic and acidic residues" evidence="1">
    <location>
        <begin position="1179"/>
        <end position="1191"/>
    </location>
</feature>
<feature type="compositionally biased region" description="Low complexity" evidence="1">
    <location>
        <begin position="1663"/>
        <end position="1680"/>
    </location>
</feature>
<feature type="compositionally biased region" description="Acidic residues" evidence="1">
    <location>
        <begin position="1025"/>
        <end position="1034"/>
    </location>
</feature>
<reference evidence="2 3" key="1">
    <citation type="submission" date="2024-02" db="EMBL/GenBank/DDBJ databases">
        <title>De novo assembly and annotation of 12 fungi associated with fruit tree decline syndrome in Ontario, Canada.</title>
        <authorList>
            <person name="Sulman M."/>
            <person name="Ellouze W."/>
            <person name="Ilyukhin E."/>
        </authorList>
    </citation>
    <scope>NUCLEOTIDE SEQUENCE [LARGE SCALE GENOMIC DNA]</scope>
    <source>
        <strain evidence="2 3">M11/M66-122</strain>
    </source>
</reference>